<dbReference type="GO" id="GO:0030145">
    <property type="term" value="F:manganese ion binding"/>
    <property type="evidence" value="ECO:0007669"/>
    <property type="project" value="InterPro"/>
</dbReference>
<dbReference type="PANTHER" id="PTHR31238">
    <property type="entry name" value="GERMIN-LIKE PROTEIN SUBFAMILY 3 MEMBER 3"/>
    <property type="match status" value="1"/>
</dbReference>
<reference evidence="8" key="1">
    <citation type="submission" date="2021-02" db="EMBL/GenBank/DDBJ databases">
        <title>First Annotated Genome of the Yellow-green Alga Tribonema minus.</title>
        <authorList>
            <person name="Mahan K.M."/>
        </authorList>
    </citation>
    <scope>NUCLEOTIDE SEQUENCE</scope>
    <source>
        <strain evidence="8">UTEX B ZZ1240</strain>
    </source>
</reference>
<feature type="domain" description="Cupin type-1" evidence="7">
    <location>
        <begin position="68"/>
        <end position="219"/>
    </location>
</feature>
<dbReference type="SUPFAM" id="SSF51182">
    <property type="entry name" value="RmlC-like cupins"/>
    <property type="match status" value="1"/>
</dbReference>
<evidence type="ECO:0000313" key="8">
    <source>
        <dbReference type="EMBL" id="KAG5185183.1"/>
    </source>
</evidence>
<dbReference type="InterPro" id="IPR006045">
    <property type="entry name" value="Cupin_1"/>
</dbReference>
<dbReference type="SMART" id="SM00835">
    <property type="entry name" value="Cupin_1"/>
    <property type="match status" value="1"/>
</dbReference>
<dbReference type="InterPro" id="IPR001929">
    <property type="entry name" value="Germin"/>
</dbReference>
<comment type="caution">
    <text evidence="8">The sequence shown here is derived from an EMBL/GenBank/DDBJ whole genome shotgun (WGS) entry which is preliminary data.</text>
</comment>
<evidence type="ECO:0000256" key="2">
    <source>
        <dbReference type="ARBA" id="ARBA00007456"/>
    </source>
</evidence>
<name>A0A836CHA5_9STRA</name>
<dbReference type="EMBL" id="JAFCMP010000139">
    <property type="protein sequence ID" value="KAG5185183.1"/>
    <property type="molecule type" value="Genomic_DNA"/>
</dbReference>
<dbReference type="AlphaFoldDB" id="A0A836CHA5"/>
<dbReference type="InterPro" id="IPR019780">
    <property type="entry name" value="Germin_Mn-BS"/>
</dbReference>
<gene>
    <name evidence="8" type="ORF">JKP88DRAFT_268393</name>
</gene>
<evidence type="ECO:0000256" key="6">
    <source>
        <dbReference type="SAM" id="SignalP"/>
    </source>
</evidence>
<comment type="subcellular location">
    <subcellularLocation>
        <location evidence="1">Secreted</location>
    </subcellularLocation>
</comment>
<accession>A0A836CHA5</accession>
<feature type="signal peptide" evidence="6">
    <location>
        <begin position="1"/>
        <end position="26"/>
    </location>
</feature>
<evidence type="ECO:0000313" key="9">
    <source>
        <dbReference type="Proteomes" id="UP000664859"/>
    </source>
</evidence>
<organism evidence="8 9">
    <name type="scientific">Tribonema minus</name>
    <dbReference type="NCBI Taxonomy" id="303371"/>
    <lineage>
        <taxon>Eukaryota</taxon>
        <taxon>Sar</taxon>
        <taxon>Stramenopiles</taxon>
        <taxon>Ochrophyta</taxon>
        <taxon>PX clade</taxon>
        <taxon>Xanthophyceae</taxon>
        <taxon>Tribonematales</taxon>
        <taxon>Tribonemataceae</taxon>
        <taxon>Tribonema</taxon>
    </lineage>
</organism>
<comment type="similarity">
    <text evidence="2">Belongs to the germin family.</text>
</comment>
<dbReference type="PROSITE" id="PS00725">
    <property type="entry name" value="GERMIN"/>
    <property type="match status" value="1"/>
</dbReference>
<proteinExistence type="inferred from homology"/>
<protein>
    <submittedName>
        <fullName evidence="8">RmlC-like cupin domain-containing protein</fullName>
    </submittedName>
</protein>
<dbReference type="OrthoDB" id="1921208at2759"/>
<dbReference type="InterPro" id="IPR011051">
    <property type="entry name" value="RmlC_Cupin_sf"/>
</dbReference>
<dbReference type="Gene3D" id="2.60.120.10">
    <property type="entry name" value="Jelly Rolls"/>
    <property type="match status" value="1"/>
</dbReference>
<dbReference type="GO" id="GO:0005576">
    <property type="term" value="C:extracellular region"/>
    <property type="evidence" value="ECO:0007669"/>
    <property type="project" value="UniProtKB-SubCell"/>
</dbReference>
<keyword evidence="3" id="KW-0964">Secreted</keyword>
<keyword evidence="5" id="KW-0464">Manganese</keyword>
<dbReference type="InterPro" id="IPR014710">
    <property type="entry name" value="RmlC-like_jellyroll"/>
</dbReference>
<feature type="chain" id="PRO_5032996237" evidence="6">
    <location>
        <begin position="27"/>
        <end position="243"/>
    </location>
</feature>
<evidence type="ECO:0000256" key="1">
    <source>
        <dbReference type="ARBA" id="ARBA00004613"/>
    </source>
</evidence>
<dbReference type="Proteomes" id="UP000664859">
    <property type="component" value="Unassembled WGS sequence"/>
</dbReference>
<evidence type="ECO:0000256" key="4">
    <source>
        <dbReference type="ARBA" id="ARBA00022723"/>
    </source>
</evidence>
<keyword evidence="9" id="KW-1185">Reference proteome</keyword>
<keyword evidence="4" id="KW-0479">Metal-binding</keyword>
<dbReference type="Pfam" id="PF00190">
    <property type="entry name" value="Cupin_1"/>
    <property type="match status" value="1"/>
</dbReference>
<sequence length="243" mass="25617">MSPIFSKKTFCLATVVLVVATQPGSAAPPRLRGAMQSDRQLTEQYPVNFALPTRAAFRAQFPPEEFKFDLAGLDVPPGEGGSVQALGAAQLPSLTGEKVAMPCGINLPHVHPRATEILFVVDAAPEGVLMAFVEENVAMQGPRAITNTVTTGQATFFPQGLVHMQVNMGCTPATMIAALGSDDFGVQTITTTAIAGLAYDENLKEGTAAAFGISQDQLIHLVEGFPGNPAAGAEECRQRCNIY</sequence>
<evidence type="ECO:0000256" key="5">
    <source>
        <dbReference type="ARBA" id="ARBA00023211"/>
    </source>
</evidence>
<evidence type="ECO:0000256" key="3">
    <source>
        <dbReference type="ARBA" id="ARBA00022525"/>
    </source>
</evidence>
<keyword evidence="6" id="KW-0732">Signal</keyword>
<dbReference type="CDD" id="cd02241">
    <property type="entry name" value="cupin_OxOx"/>
    <property type="match status" value="1"/>
</dbReference>
<evidence type="ECO:0000259" key="7">
    <source>
        <dbReference type="SMART" id="SM00835"/>
    </source>
</evidence>